<accession>A0ABQ9GPD2</accession>
<evidence type="ECO:0000313" key="3">
    <source>
        <dbReference type="Proteomes" id="UP001159363"/>
    </source>
</evidence>
<name>A0ABQ9GPD2_9NEOP</name>
<feature type="region of interest" description="Disordered" evidence="1">
    <location>
        <begin position="32"/>
        <end position="52"/>
    </location>
</feature>
<evidence type="ECO:0000256" key="1">
    <source>
        <dbReference type="SAM" id="MobiDB-lite"/>
    </source>
</evidence>
<reference evidence="2 3" key="1">
    <citation type="submission" date="2023-02" db="EMBL/GenBank/DDBJ databases">
        <title>LHISI_Scaffold_Assembly.</title>
        <authorList>
            <person name="Stuart O.P."/>
            <person name="Cleave R."/>
            <person name="Magrath M.J.L."/>
            <person name="Mikheyev A.S."/>
        </authorList>
    </citation>
    <scope>NUCLEOTIDE SEQUENCE [LARGE SCALE GENOMIC DNA]</scope>
    <source>
        <strain evidence="2">Daus_M_001</strain>
        <tissue evidence="2">Leg muscle</tissue>
    </source>
</reference>
<comment type="caution">
    <text evidence="2">The sequence shown here is derived from an EMBL/GenBank/DDBJ whole genome shotgun (WGS) entry which is preliminary data.</text>
</comment>
<protein>
    <submittedName>
        <fullName evidence="2">Uncharacterized protein</fullName>
    </submittedName>
</protein>
<organism evidence="2 3">
    <name type="scientific">Dryococelus australis</name>
    <dbReference type="NCBI Taxonomy" id="614101"/>
    <lineage>
        <taxon>Eukaryota</taxon>
        <taxon>Metazoa</taxon>
        <taxon>Ecdysozoa</taxon>
        <taxon>Arthropoda</taxon>
        <taxon>Hexapoda</taxon>
        <taxon>Insecta</taxon>
        <taxon>Pterygota</taxon>
        <taxon>Neoptera</taxon>
        <taxon>Polyneoptera</taxon>
        <taxon>Phasmatodea</taxon>
        <taxon>Verophasmatodea</taxon>
        <taxon>Anareolatae</taxon>
        <taxon>Phasmatidae</taxon>
        <taxon>Eurycanthinae</taxon>
        <taxon>Dryococelus</taxon>
    </lineage>
</organism>
<keyword evidence="3" id="KW-1185">Reference proteome</keyword>
<dbReference type="EMBL" id="JARBHB010000010">
    <property type="protein sequence ID" value="KAJ8873864.1"/>
    <property type="molecule type" value="Genomic_DNA"/>
</dbReference>
<evidence type="ECO:0000313" key="2">
    <source>
        <dbReference type="EMBL" id="KAJ8873864.1"/>
    </source>
</evidence>
<proteinExistence type="predicted"/>
<gene>
    <name evidence="2" type="ORF">PR048_024700</name>
</gene>
<dbReference type="Proteomes" id="UP001159363">
    <property type="component" value="Chromosome 9"/>
</dbReference>
<sequence length="301" mass="34267">MKRHSKRLIPVILQPAAHTSSEVTFSREIGWRGAQRKRKSGESDSSGGIAGELCARPHAHTQARIQQGQVTREFVLHVASATRCCCEVALHDNFTVKHKGSLGPPGMRDWHTRLPTRRTGFNTRPGHRIFASGNRAGRCRWSAGFLGVLPFPPPLHSRALPYSSHFTLINSQDLDVKSRSNLFTHFTYSRTTGVSDILKNCHLGRDHWVQSAEMLEWLTKIRTRIKILTRVYIDDAFVSGIERERRVGGREERDGWLKLNKKPRHNGSKRVLMRRRNRSWWHGASSSPEMEIITGEGRLDS</sequence>